<organism evidence="1 2">
    <name type="scientific">Helicobacter didelphidarum</name>
    <dbReference type="NCBI Taxonomy" id="2040648"/>
    <lineage>
        <taxon>Bacteria</taxon>
        <taxon>Pseudomonadati</taxon>
        <taxon>Campylobacterota</taxon>
        <taxon>Epsilonproteobacteria</taxon>
        <taxon>Campylobacterales</taxon>
        <taxon>Helicobacteraceae</taxon>
        <taxon>Helicobacter</taxon>
    </lineage>
</organism>
<evidence type="ECO:0000313" key="1">
    <source>
        <dbReference type="EMBL" id="RDU65875.1"/>
    </source>
</evidence>
<dbReference type="RefSeq" id="WP_115542992.1">
    <property type="nucleotide sequence ID" value="NZ_NXLQ01000009.1"/>
</dbReference>
<reference evidence="1 2" key="1">
    <citation type="submission" date="2018-04" db="EMBL/GenBank/DDBJ databases">
        <title>Novel Campyloabacter and Helicobacter Species and Strains.</title>
        <authorList>
            <person name="Mannion A.J."/>
            <person name="Shen Z."/>
            <person name="Fox J.G."/>
        </authorList>
    </citation>
    <scope>NUCLEOTIDE SEQUENCE [LARGE SCALE GENOMIC DNA]</scope>
    <source>
        <strain evidence="1 2">MIT 17-337</strain>
    </source>
</reference>
<evidence type="ECO:0000313" key="2">
    <source>
        <dbReference type="Proteomes" id="UP000256379"/>
    </source>
</evidence>
<dbReference type="EMBL" id="NXLQ01000009">
    <property type="protein sequence ID" value="RDU65875.1"/>
    <property type="molecule type" value="Genomic_DNA"/>
</dbReference>
<dbReference type="OrthoDB" id="10008615at2"/>
<sequence length="282" mass="33076">MQKILLSYFVFLFIPFNAILIWATTNVMQFANSNDSHNIVSELQSNVQEKKTDSINKESQSKFNDVKYFARDNQQISAQPKNTPNIQRNNREISKRNKTDIPHKNITQEQKISPEAMANNEEIQQYIHTHSCKTKQTQICIIAIDLLTSLNILEKIQYNNLLLALQKKESNLSTKSLKKLQDNVRARQALQEKKRLNLHSVGDTGEEILDYHRLQSKEIVVVTSEEYGQLHESMLRFCEHFKTLKNYDRDILFSLTWHNNLLFKDEKAVKKFCKKKFDITKE</sequence>
<dbReference type="Proteomes" id="UP000256379">
    <property type="component" value="Unassembled WGS sequence"/>
</dbReference>
<dbReference type="AlphaFoldDB" id="A0A3D8ILP3"/>
<gene>
    <name evidence="1" type="ORF">CQA53_05335</name>
</gene>
<keyword evidence="2" id="KW-1185">Reference proteome</keyword>
<proteinExistence type="predicted"/>
<comment type="caution">
    <text evidence="1">The sequence shown here is derived from an EMBL/GenBank/DDBJ whole genome shotgun (WGS) entry which is preliminary data.</text>
</comment>
<accession>A0A3D8ILP3</accession>
<name>A0A3D8ILP3_9HELI</name>
<protein>
    <submittedName>
        <fullName evidence="1">Uncharacterized protein</fullName>
    </submittedName>
</protein>